<organism evidence="2 3">
    <name type="scientific">Plectosphaerella cucumerina</name>
    <dbReference type="NCBI Taxonomy" id="40658"/>
    <lineage>
        <taxon>Eukaryota</taxon>
        <taxon>Fungi</taxon>
        <taxon>Dikarya</taxon>
        <taxon>Ascomycota</taxon>
        <taxon>Pezizomycotina</taxon>
        <taxon>Sordariomycetes</taxon>
        <taxon>Hypocreomycetidae</taxon>
        <taxon>Glomerellales</taxon>
        <taxon>Plectosphaerellaceae</taxon>
        <taxon>Plectosphaerella</taxon>
    </lineage>
</organism>
<sequence>MSSNDGHRMPPRTAPDQDSDGTNDSSWSLVTPASGASTLRCASSMGFSTESTSGQRIREQRISVGSRVALFGVQPLDTTRIATVPANLANAGVIDVRRRVGDQELLKTGQPFIVNLGILPRDSTTQQQAPHSNWGPFAQGEISEIRNSARFKPIQTPGAIADLEDALLGLSLKDDRDQEDTTYSVRSSTKKSHDGPRGTDAKSVDPGTQAILSDDAVLSVNGIRKQQTRPEDSESKKRAQFCEVLAKLNRAGIERRICDKAGVRISVDVPPFVAKKSRRTEGGSSDSDGKSSIYSFPSIFSDSKASDESIISKKGSPPSHTLNPAAAEFVAFKNTSDVDQSVSHALERVEEATTMEKNAAKEVAVAQAFEQITNYTRESLDNLRNVV</sequence>
<evidence type="ECO:0000313" key="3">
    <source>
        <dbReference type="Proteomes" id="UP000813385"/>
    </source>
</evidence>
<reference evidence="2" key="1">
    <citation type="journal article" date="2021" name="Nat. Commun.">
        <title>Genetic determinants of endophytism in the Arabidopsis root mycobiome.</title>
        <authorList>
            <person name="Mesny F."/>
            <person name="Miyauchi S."/>
            <person name="Thiergart T."/>
            <person name="Pickel B."/>
            <person name="Atanasova L."/>
            <person name="Karlsson M."/>
            <person name="Huettel B."/>
            <person name="Barry K.W."/>
            <person name="Haridas S."/>
            <person name="Chen C."/>
            <person name="Bauer D."/>
            <person name="Andreopoulos W."/>
            <person name="Pangilinan J."/>
            <person name="LaButti K."/>
            <person name="Riley R."/>
            <person name="Lipzen A."/>
            <person name="Clum A."/>
            <person name="Drula E."/>
            <person name="Henrissat B."/>
            <person name="Kohler A."/>
            <person name="Grigoriev I.V."/>
            <person name="Martin F.M."/>
            <person name="Hacquard S."/>
        </authorList>
    </citation>
    <scope>NUCLEOTIDE SEQUENCE</scope>
    <source>
        <strain evidence="2">MPI-CAGE-AT-0016</strain>
    </source>
</reference>
<dbReference type="OrthoDB" id="10563937at2759"/>
<dbReference type="Proteomes" id="UP000813385">
    <property type="component" value="Unassembled WGS sequence"/>
</dbReference>
<comment type="caution">
    <text evidence="2">The sequence shown here is derived from an EMBL/GenBank/DDBJ whole genome shotgun (WGS) entry which is preliminary data.</text>
</comment>
<proteinExistence type="predicted"/>
<evidence type="ECO:0000256" key="1">
    <source>
        <dbReference type="SAM" id="MobiDB-lite"/>
    </source>
</evidence>
<dbReference type="EMBL" id="JAGPXD010000004">
    <property type="protein sequence ID" value="KAH7358410.1"/>
    <property type="molecule type" value="Genomic_DNA"/>
</dbReference>
<dbReference type="AlphaFoldDB" id="A0A8K0TH02"/>
<keyword evidence="3" id="KW-1185">Reference proteome</keyword>
<evidence type="ECO:0000313" key="2">
    <source>
        <dbReference type="EMBL" id="KAH7358410.1"/>
    </source>
</evidence>
<feature type="compositionally biased region" description="Basic and acidic residues" evidence="1">
    <location>
        <begin position="191"/>
        <end position="203"/>
    </location>
</feature>
<accession>A0A8K0TH02</accession>
<protein>
    <submittedName>
        <fullName evidence="2">Uncharacterized protein</fullName>
    </submittedName>
</protein>
<feature type="compositionally biased region" description="Polar residues" evidence="1">
    <location>
        <begin position="20"/>
        <end position="32"/>
    </location>
</feature>
<feature type="region of interest" description="Disordered" evidence="1">
    <location>
        <begin position="1"/>
        <end position="32"/>
    </location>
</feature>
<name>A0A8K0TH02_9PEZI</name>
<gene>
    <name evidence="2" type="ORF">B0T11DRAFT_340709</name>
</gene>
<feature type="region of interest" description="Disordered" evidence="1">
    <location>
        <begin position="178"/>
        <end position="210"/>
    </location>
</feature>